<feature type="region of interest" description="Disordered" evidence="1">
    <location>
        <begin position="1"/>
        <end position="56"/>
    </location>
</feature>
<reference evidence="2 3" key="1">
    <citation type="submission" date="2019-11" db="EMBL/GenBank/DDBJ databases">
        <title>Draft Whole-Genome sequence of the marine photosynthetic bacterium Rhodovulum strictum DSM 11289.</title>
        <authorList>
            <person name="Kyndt J.A."/>
            <person name="Meyer T.E."/>
        </authorList>
    </citation>
    <scope>NUCLEOTIDE SEQUENCE [LARGE SCALE GENOMIC DNA]</scope>
    <source>
        <strain evidence="2 3">DSM 11289</strain>
    </source>
</reference>
<gene>
    <name evidence="2" type="ORF">GH815_05790</name>
</gene>
<evidence type="ECO:0000313" key="2">
    <source>
        <dbReference type="EMBL" id="MRH20498.1"/>
    </source>
</evidence>
<evidence type="ECO:0008006" key="4">
    <source>
        <dbReference type="Google" id="ProtNLM"/>
    </source>
</evidence>
<evidence type="ECO:0000256" key="1">
    <source>
        <dbReference type="SAM" id="MobiDB-lite"/>
    </source>
</evidence>
<feature type="region of interest" description="Disordered" evidence="1">
    <location>
        <begin position="138"/>
        <end position="175"/>
    </location>
</feature>
<protein>
    <recommendedName>
        <fullName evidence="4">LytR cell envelope-related transcriptional attenuator</fullName>
    </recommendedName>
</protein>
<evidence type="ECO:0000313" key="3">
    <source>
        <dbReference type="Proteomes" id="UP000466730"/>
    </source>
</evidence>
<sequence>MKFPGLRDSGLPPVVAQPPDTATMDSAATPRPAPSAKPAASSQPLAAAPVRPDARAQDAVARIPALAVALPPLPVPEPAPRMVLAALRAPAFPALAARPAAPEQLLAGLLPPAPAPLPALWAGDNAVAVPAVSVPDATLPRPEPPPSLGALPRPPDSHLVPLLPPPQQPAAAPLPAHKAPPGYFVSVFVSNSVPEGGMANAVAALVRAGYQISQPARVQVSIPETDLRYFHRQDAETAHALARELGGVARDFTTAAKKPRPGRLELWLGGPSQEAQAPVRTTRPATQPATIRRNPPQP</sequence>
<dbReference type="EMBL" id="WJPO01000006">
    <property type="protein sequence ID" value="MRH20498.1"/>
    <property type="molecule type" value="Genomic_DNA"/>
</dbReference>
<accession>A0A844BD19</accession>
<organism evidence="2 3">
    <name type="scientific">Rhodovulum strictum</name>
    <dbReference type="NCBI Taxonomy" id="58314"/>
    <lineage>
        <taxon>Bacteria</taxon>
        <taxon>Pseudomonadati</taxon>
        <taxon>Pseudomonadota</taxon>
        <taxon>Alphaproteobacteria</taxon>
        <taxon>Rhodobacterales</taxon>
        <taxon>Paracoccaceae</taxon>
        <taxon>Rhodovulum</taxon>
    </lineage>
</organism>
<feature type="compositionally biased region" description="Low complexity" evidence="1">
    <location>
        <begin position="26"/>
        <end position="49"/>
    </location>
</feature>
<name>A0A844BD19_9RHOB</name>
<dbReference type="OrthoDB" id="7777158at2"/>
<dbReference type="RefSeq" id="WP_153747811.1">
    <property type="nucleotide sequence ID" value="NZ_BAAADI010000008.1"/>
</dbReference>
<comment type="caution">
    <text evidence="2">The sequence shown here is derived from an EMBL/GenBank/DDBJ whole genome shotgun (WGS) entry which is preliminary data.</text>
</comment>
<proteinExistence type="predicted"/>
<dbReference type="AlphaFoldDB" id="A0A844BD19"/>
<keyword evidence="3" id="KW-1185">Reference proteome</keyword>
<feature type="region of interest" description="Disordered" evidence="1">
    <location>
        <begin position="260"/>
        <end position="298"/>
    </location>
</feature>
<dbReference type="Proteomes" id="UP000466730">
    <property type="component" value="Unassembled WGS sequence"/>
</dbReference>